<dbReference type="HAMAP" id="MF_00163">
    <property type="entry name" value="Pep_deformylase"/>
    <property type="match status" value="1"/>
</dbReference>
<dbReference type="PRINTS" id="PR01576">
    <property type="entry name" value="PDEFORMYLASE"/>
</dbReference>
<reference evidence="3 4" key="1">
    <citation type="journal article" date="2011" name="BMC Genomics">
        <title>Genomic insights into an obligate epibiotic bacterial predator: Micavibrio aeruginosavorus ARL-13.</title>
        <authorList>
            <person name="Wang Z."/>
            <person name="Kadouri D."/>
            <person name="Wu M."/>
        </authorList>
    </citation>
    <scope>NUCLEOTIDE SEQUENCE [LARGE SCALE GENOMIC DNA]</scope>
    <source>
        <strain evidence="3 4">ARL-13</strain>
    </source>
</reference>
<dbReference type="EMBL" id="CP002382">
    <property type="protein sequence ID" value="AEP10708.1"/>
    <property type="molecule type" value="Genomic_DNA"/>
</dbReference>
<dbReference type="SUPFAM" id="SSF56420">
    <property type="entry name" value="Peptide deformylase"/>
    <property type="match status" value="1"/>
</dbReference>
<name>G2KML5_MICAA</name>
<dbReference type="Pfam" id="PF01327">
    <property type="entry name" value="Pep_deformylase"/>
    <property type="match status" value="1"/>
</dbReference>
<keyword evidence="2" id="KW-0408">Iron</keyword>
<comment type="catalytic activity">
    <reaction evidence="2">
        <text>N-terminal N-formyl-L-methionyl-[peptide] + H2O = N-terminal L-methionyl-[peptide] + formate</text>
        <dbReference type="Rhea" id="RHEA:24420"/>
        <dbReference type="Rhea" id="RHEA-COMP:10639"/>
        <dbReference type="Rhea" id="RHEA-COMP:10640"/>
        <dbReference type="ChEBI" id="CHEBI:15377"/>
        <dbReference type="ChEBI" id="CHEBI:15740"/>
        <dbReference type="ChEBI" id="CHEBI:49298"/>
        <dbReference type="ChEBI" id="CHEBI:64731"/>
        <dbReference type="EC" id="3.5.1.88"/>
    </reaction>
</comment>
<evidence type="ECO:0000256" key="1">
    <source>
        <dbReference type="ARBA" id="ARBA00010759"/>
    </source>
</evidence>
<keyword evidence="2 3" id="KW-0378">Hydrolase</keyword>
<dbReference type="STRING" id="856793.MICA_2406"/>
<accession>G2KML5</accession>
<feature type="binding site" evidence="2">
    <location>
        <position position="141"/>
    </location>
    <ligand>
        <name>Fe cation</name>
        <dbReference type="ChEBI" id="CHEBI:24875"/>
    </ligand>
</feature>
<dbReference type="eggNOG" id="COG0242">
    <property type="taxonomic scope" value="Bacteria"/>
</dbReference>
<comment type="cofactor">
    <cofactor evidence="2">
        <name>Fe(2+)</name>
        <dbReference type="ChEBI" id="CHEBI:29033"/>
    </cofactor>
    <text evidence="2">Binds 1 Fe(2+) ion.</text>
</comment>
<dbReference type="GO" id="GO:0006412">
    <property type="term" value="P:translation"/>
    <property type="evidence" value="ECO:0007669"/>
    <property type="project" value="UniProtKB-UniRule"/>
</dbReference>
<feature type="active site" evidence="2">
    <location>
        <position position="142"/>
    </location>
</feature>
<organism evidence="3 4">
    <name type="scientific">Micavibrio aeruginosavorus (strain ARL-13)</name>
    <dbReference type="NCBI Taxonomy" id="856793"/>
    <lineage>
        <taxon>Bacteria</taxon>
        <taxon>Pseudomonadati</taxon>
        <taxon>Bdellovibrionota</taxon>
        <taxon>Bdellovibrionia</taxon>
        <taxon>Bdellovibrionales</taxon>
        <taxon>Pseudobdellovibrionaceae</taxon>
        <taxon>Micavibrio</taxon>
    </lineage>
</organism>
<dbReference type="CDD" id="cd00487">
    <property type="entry name" value="Pep_deformylase"/>
    <property type="match status" value="1"/>
</dbReference>
<dbReference type="OrthoDB" id="9804313at2"/>
<comment type="similarity">
    <text evidence="1 2">Belongs to the polypeptide deformylase family.</text>
</comment>
<dbReference type="KEGG" id="mai:MICA_2406"/>
<evidence type="ECO:0000313" key="3">
    <source>
        <dbReference type="EMBL" id="AEP10708.1"/>
    </source>
</evidence>
<evidence type="ECO:0000313" key="4">
    <source>
        <dbReference type="Proteomes" id="UP000009286"/>
    </source>
</evidence>
<gene>
    <name evidence="2 3" type="primary">def</name>
    <name evidence="3" type="ordered locus">MICA_2406</name>
</gene>
<protein>
    <recommendedName>
        <fullName evidence="2">Peptide deformylase</fullName>
        <shortName evidence="2">PDF</shortName>
        <ecNumber evidence="2">3.5.1.88</ecNumber>
    </recommendedName>
    <alternativeName>
        <fullName evidence="2">Polypeptide deformylase</fullName>
    </alternativeName>
</protein>
<comment type="function">
    <text evidence="2">Removes the formyl group from the N-terminal Met of newly synthesized proteins. Requires at least a dipeptide for an efficient rate of reaction. N-terminal L-methionine is a prerequisite for activity but the enzyme has broad specificity at other positions.</text>
</comment>
<dbReference type="NCBIfam" id="NF001159">
    <property type="entry name" value="PRK00150.1-3"/>
    <property type="match status" value="1"/>
</dbReference>
<sequence>MTIVPIVTVPDPVLKQRATEVGTVDDALRRQMDNMLDTMYDAPGIGLAANQIGLLNRVLVMDLSERLEDGVEPKRNPIYMVNPEIIFKSEEPSEMEEGCLSIPGQYALVQRPAIVRVKYLDYNGQGQEMEASGLLSHCVQHEIDHLNGVLFIDHLSKLKRDMIMKKLAKLQKGQQVL</sequence>
<dbReference type="InterPro" id="IPR023635">
    <property type="entry name" value="Peptide_deformylase"/>
</dbReference>
<evidence type="ECO:0000256" key="2">
    <source>
        <dbReference type="HAMAP-Rule" id="MF_00163"/>
    </source>
</evidence>
<dbReference type="GO" id="GO:0042586">
    <property type="term" value="F:peptide deformylase activity"/>
    <property type="evidence" value="ECO:0007669"/>
    <property type="project" value="UniProtKB-UniRule"/>
</dbReference>
<dbReference type="HOGENOM" id="CLU_061901_2_0_5"/>
<dbReference type="PIRSF" id="PIRSF004749">
    <property type="entry name" value="Pep_def"/>
    <property type="match status" value="1"/>
</dbReference>
<keyword evidence="2" id="KW-0648">Protein biosynthesis</keyword>
<keyword evidence="4" id="KW-1185">Reference proteome</keyword>
<dbReference type="AlphaFoldDB" id="G2KML5"/>
<dbReference type="Proteomes" id="UP000009286">
    <property type="component" value="Chromosome"/>
</dbReference>
<dbReference type="InterPro" id="IPR036821">
    <property type="entry name" value="Peptide_deformylase_sf"/>
</dbReference>
<feature type="binding site" evidence="2">
    <location>
        <position position="99"/>
    </location>
    <ligand>
        <name>Fe cation</name>
        <dbReference type="ChEBI" id="CHEBI:24875"/>
    </ligand>
</feature>
<dbReference type="EC" id="3.5.1.88" evidence="2"/>
<keyword evidence="2" id="KW-0479">Metal-binding</keyword>
<dbReference type="PANTHER" id="PTHR10458">
    <property type="entry name" value="PEPTIDE DEFORMYLASE"/>
    <property type="match status" value="1"/>
</dbReference>
<feature type="binding site" evidence="2">
    <location>
        <position position="145"/>
    </location>
    <ligand>
        <name>Fe cation</name>
        <dbReference type="ChEBI" id="CHEBI:24875"/>
    </ligand>
</feature>
<dbReference type="PANTHER" id="PTHR10458:SF22">
    <property type="entry name" value="PEPTIDE DEFORMYLASE"/>
    <property type="match status" value="1"/>
</dbReference>
<dbReference type="RefSeq" id="WP_014103931.1">
    <property type="nucleotide sequence ID" value="NC_016026.1"/>
</dbReference>
<dbReference type="NCBIfam" id="TIGR00079">
    <property type="entry name" value="pept_deformyl"/>
    <property type="match status" value="1"/>
</dbReference>
<dbReference type="GO" id="GO:0046872">
    <property type="term" value="F:metal ion binding"/>
    <property type="evidence" value="ECO:0007669"/>
    <property type="project" value="UniProtKB-KW"/>
</dbReference>
<proteinExistence type="inferred from homology"/>
<dbReference type="Gene3D" id="3.90.45.10">
    <property type="entry name" value="Peptide deformylase"/>
    <property type="match status" value="1"/>
</dbReference>